<reference evidence="1" key="2">
    <citation type="submission" date="2020-10" db="EMBL/GenBank/DDBJ databases">
        <authorList>
            <person name="Cooper E.A."/>
            <person name="Brenton Z.W."/>
            <person name="Flinn B.S."/>
            <person name="Jenkins J."/>
            <person name="Shu S."/>
            <person name="Flowers D."/>
            <person name="Luo F."/>
            <person name="Wang Y."/>
            <person name="Xia P."/>
            <person name="Barry K."/>
            <person name="Daum C."/>
            <person name="Lipzen A."/>
            <person name="Yoshinaga Y."/>
            <person name="Schmutz J."/>
            <person name="Saski C."/>
            <person name="Vermerris W."/>
            <person name="Kresovich S."/>
        </authorList>
    </citation>
    <scope>NUCLEOTIDE SEQUENCE</scope>
</reference>
<name>A0A921QLF2_SORBI</name>
<comment type="caution">
    <text evidence="1">The sequence shown here is derived from an EMBL/GenBank/DDBJ whole genome shotgun (WGS) entry which is preliminary data.</text>
</comment>
<gene>
    <name evidence="1" type="ORF">BDA96_07G166300</name>
</gene>
<evidence type="ECO:0000313" key="2">
    <source>
        <dbReference type="Proteomes" id="UP000807115"/>
    </source>
</evidence>
<sequence length="79" mass="8564">MTSIGDHGVVDIDSSISLETTCYAMACFHGTGAQHWNQLIDEGISRTHSCALVIKQYNLQSLAGKHGKMFAQLVLGWGL</sequence>
<reference evidence="1" key="1">
    <citation type="journal article" date="2019" name="BMC Genomics">
        <title>A new reference genome for Sorghum bicolor reveals high levels of sequence similarity between sweet and grain genotypes: implications for the genetics of sugar metabolism.</title>
        <authorList>
            <person name="Cooper E.A."/>
            <person name="Brenton Z.W."/>
            <person name="Flinn B.S."/>
            <person name="Jenkins J."/>
            <person name="Shu S."/>
            <person name="Flowers D."/>
            <person name="Luo F."/>
            <person name="Wang Y."/>
            <person name="Xia P."/>
            <person name="Barry K."/>
            <person name="Daum C."/>
            <person name="Lipzen A."/>
            <person name="Yoshinaga Y."/>
            <person name="Schmutz J."/>
            <person name="Saski C."/>
            <person name="Vermerris W."/>
            <person name="Kresovich S."/>
        </authorList>
    </citation>
    <scope>NUCLEOTIDE SEQUENCE</scope>
</reference>
<dbReference type="EMBL" id="CM027686">
    <property type="protein sequence ID" value="KAG0523937.1"/>
    <property type="molecule type" value="Genomic_DNA"/>
</dbReference>
<accession>A0A921QLF2</accession>
<dbReference type="AlphaFoldDB" id="A0A921QLF2"/>
<evidence type="ECO:0000313" key="1">
    <source>
        <dbReference type="EMBL" id="KAG0523937.1"/>
    </source>
</evidence>
<proteinExistence type="predicted"/>
<organism evidence="1 2">
    <name type="scientific">Sorghum bicolor</name>
    <name type="common">Sorghum</name>
    <name type="synonym">Sorghum vulgare</name>
    <dbReference type="NCBI Taxonomy" id="4558"/>
    <lineage>
        <taxon>Eukaryota</taxon>
        <taxon>Viridiplantae</taxon>
        <taxon>Streptophyta</taxon>
        <taxon>Embryophyta</taxon>
        <taxon>Tracheophyta</taxon>
        <taxon>Spermatophyta</taxon>
        <taxon>Magnoliopsida</taxon>
        <taxon>Liliopsida</taxon>
        <taxon>Poales</taxon>
        <taxon>Poaceae</taxon>
        <taxon>PACMAD clade</taxon>
        <taxon>Panicoideae</taxon>
        <taxon>Andropogonodae</taxon>
        <taxon>Andropogoneae</taxon>
        <taxon>Sorghinae</taxon>
        <taxon>Sorghum</taxon>
    </lineage>
</organism>
<dbReference type="Proteomes" id="UP000807115">
    <property type="component" value="Chromosome 7"/>
</dbReference>
<protein>
    <submittedName>
        <fullName evidence="1">Uncharacterized protein</fullName>
    </submittedName>
</protein>